<gene>
    <name evidence="3" type="ORF">L5014_37765</name>
</gene>
<dbReference type="Gene3D" id="1.20.144.10">
    <property type="entry name" value="Phosphatidic acid phosphatase type 2/haloperoxidase"/>
    <property type="match status" value="1"/>
</dbReference>
<feature type="transmembrane region" description="Helical" evidence="1">
    <location>
        <begin position="159"/>
        <end position="176"/>
    </location>
</feature>
<organism evidence="3 4">
    <name type="scientific">Paraburkholderia tagetis</name>
    <dbReference type="NCBI Taxonomy" id="2913261"/>
    <lineage>
        <taxon>Bacteria</taxon>
        <taxon>Pseudomonadati</taxon>
        <taxon>Pseudomonadota</taxon>
        <taxon>Betaproteobacteria</taxon>
        <taxon>Burkholderiales</taxon>
        <taxon>Burkholderiaceae</taxon>
        <taxon>Paraburkholderia</taxon>
    </lineage>
</organism>
<feature type="transmembrane region" description="Helical" evidence="1">
    <location>
        <begin position="188"/>
        <end position="206"/>
    </location>
</feature>
<evidence type="ECO:0000259" key="2">
    <source>
        <dbReference type="Pfam" id="PF01569"/>
    </source>
</evidence>
<dbReference type="CDD" id="cd03392">
    <property type="entry name" value="PAP2_like_2"/>
    <property type="match status" value="1"/>
</dbReference>
<comment type="caution">
    <text evidence="3">The sequence shown here is derived from an EMBL/GenBank/DDBJ whole genome shotgun (WGS) entry which is preliminary data.</text>
</comment>
<accession>A0A9X2A220</accession>
<dbReference type="PANTHER" id="PTHR14969">
    <property type="entry name" value="SPHINGOSINE-1-PHOSPHATE PHOSPHOHYDROLASE"/>
    <property type="match status" value="1"/>
</dbReference>
<keyword evidence="1" id="KW-1133">Transmembrane helix</keyword>
<name>A0A9X2A220_9BURK</name>
<feature type="transmembrane region" description="Helical" evidence="1">
    <location>
        <begin position="37"/>
        <end position="55"/>
    </location>
</feature>
<feature type="transmembrane region" description="Helical" evidence="1">
    <location>
        <begin position="119"/>
        <end position="139"/>
    </location>
</feature>
<dbReference type="InterPro" id="IPR036938">
    <property type="entry name" value="PAP2/HPO_sf"/>
</dbReference>
<evidence type="ECO:0000256" key="1">
    <source>
        <dbReference type="SAM" id="Phobius"/>
    </source>
</evidence>
<dbReference type="InterPro" id="IPR000326">
    <property type="entry name" value="PAP2/HPO"/>
</dbReference>
<dbReference type="Pfam" id="PF01569">
    <property type="entry name" value="PAP2"/>
    <property type="match status" value="1"/>
</dbReference>
<feature type="domain" description="Phosphatidic acid phosphatase type 2/haloperoxidase" evidence="2">
    <location>
        <begin position="121"/>
        <end position="207"/>
    </location>
</feature>
<feature type="transmembrane region" description="Helical" evidence="1">
    <location>
        <begin position="93"/>
        <end position="112"/>
    </location>
</feature>
<keyword evidence="4" id="KW-1185">Reference proteome</keyword>
<evidence type="ECO:0000313" key="3">
    <source>
        <dbReference type="EMBL" id="MCG5078995.1"/>
    </source>
</evidence>
<proteinExistence type="predicted"/>
<dbReference type="RefSeq" id="WP_238468963.1">
    <property type="nucleotide sequence ID" value="NZ_JAKLJA010000086.1"/>
</dbReference>
<reference evidence="3" key="1">
    <citation type="submission" date="2022-01" db="EMBL/GenBank/DDBJ databases">
        <title>Genome sequence and assembly of Parabukholderia sp. RG36.</title>
        <authorList>
            <person name="Chhetri G."/>
        </authorList>
    </citation>
    <scope>NUCLEOTIDE SEQUENCE</scope>
    <source>
        <strain evidence="3">RG36</strain>
    </source>
</reference>
<dbReference type="PANTHER" id="PTHR14969:SF13">
    <property type="entry name" value="AT30094P"/>
    <property type="match status" value="1"/>
</dbReference>
<keyword evidence="1" id="KW-0472">Membrane</keyword>
<dbReference type="SUPFAM" id="SSF48317">
    <property type="entry name" value="Acid phosphatase/Vanadium-dependent haloperoxidase"/>
    <property type="match status" value="1"/>
</dbReference>
<dbReference type="Proteomes" id="UP001139308">
    <property type="component" value="Unassembled WGS sequence"/>
</dbReference>
<keyword evidence="1" id="KW-0812">Transmembrane</keyword>
<evidence type="ECO:0000313" key="4">
    <source>
        <dbReference type="Proteomes" id="UP001139308"/>
    </source>
</evidence>
<dbReference type="EMBL" id="JAKLJA010000086">
    <property type="protein sequence ID" value="MCG5078995.1"/>
    <property type="molecule type" value="Genomic_DNA"/>
</dbReference>
<sequence>MLFSKLLRRRSHKAPKAEDSNRLDWRFVLRRTGSAKLLAAVVLVLGGIWLFLGILEDVISEDPLVSFDRLLHDGLRGLHIPLFDHVMVAVSELGDAAVTLPVFLAVLVVLLFRREWRTAGYWLVAVVTAGASVKLFKFAVQRLRPVSIYDGIESYSFPSSHAALSIVVYGFLAYLLCRRRGREARLRIALLTGALIVLISFSRLYLGGEQGKHNFLS</sequence>
<dbReference type="AlphaFoldDB" id="A0A9X2A220"/>
<protein>
    <submittedName>
        <fullName evidence="3">Phosphatase PAP2 family protein</fullName>
    </submittedName>
</protein>